<gene>
    <name evidence="1" type="ORF">SCHCODRAFT_84038</name>
</gene>
<dbReference type="KEGG" id="scm:SCHCO_02486887"/>
<evidence type="ECO:0000313" key="1">
    <source>
        <dbReference type="EMBL" id="EFJ03522.1"/>
    </source>
</evidence>
<dbReference type="VEuPathDB" id="FungiDB:SCHCODRAFT_02486887"/>
<protein>
    <submittedName>
        <fullName evidence="1">Expressed protein</fullName>
    </submittedName>
</protein>
<dbReference type="RefSeq" id="XP_003038424.1">
    <property type="nucleotide sequence ID" value="XM_003038378.1"/>
</dbReference>
<dbReference type="Proteomes" id="UP000007431">
    <property type="component" value="Unassembled WGS sequence"/>
</dbReference>
<name>D8PMN7_SCHCM</name>
<accession>D8PMN7</accession>
<sequence>MDERTRLYNEKLRLSSQSSALSTKVLPASQAPLSPVLSTNARGNRISAPPVFVPTLAYPPSPPPFLSSHSISGVPPLLTPSPVLTRHHSSPQQSFTRERIFQYPLSHMETASDFFSSNAALHWA</sequence>
<organism evidence="2">
    <name type="scientific">Schizophyllum commune (strain H4-8 / FGSC 9210)</name>
    <name type="common">Split gill fungus</name>
    <dbReference type="NCBI Taxonomy" id="578458"/>
    <lineage>
        <taxon>Eukaryota</taxon>
        <taxon>Fungi</taxon>
        <taxon>Dikarya</taxon>
        <taxon>Basidiomycota</taxon>
        <taxon>Agaricomycotina</taxon>
        <taxon>Agaricomycetes</taxon>
        <taxon>Agaricomycetidae</taxon>
        <taxon>Agaricales</taxon>
        <taxon>Schizophyllaceae</taxon>
        <taxon>Schizophyllum</taxon>
    </lineage>
</organism>
<evidence type="ECO:0000313" key="2">
    <source>
        <dbReference type="Proteomes" id="UP000007431"/>
    </source>
</evidence>
<keyword evidence="2" id="KW-1185">Reference proteome</keyword>
<proteinExistence type="predicted"/>
<dbReference type="EMBL" id="GL377302">
    <property type="protein sequence ID" value="EFJ03522.1"/>
    <property type="molecule type" value="Genomic_DNA"/>
</dbReference>
<reference evidence="1 2" key="1">
    <citation type="journal article" date="2010" name="Nat. Biotechnol.">
        <title>Genome sequence of the model mushroom Schizophyllum commune.</title>
        <authorList>
            <person name="Ohm R.A."/>
            <person name="de Jong J.F."/>
            <person name="Lugones L.G."/>
            <person name="Aerts A."/>
            <person name="Kothe E."/>
            <person name="Stajich J.E."/>
            <person name="de Vries R.P."/>
            <person name="Record E."/>
            <person name="Levasseur A."/>
            <person name="Baker S.E."/>
            <person name="Bartholomew K.A."/>
            <person name="Coutinho P.M."/>
            <person name="Erdmann S."/>
            <person name="Fowler T.J."/>
            <person name="Gathman A.C."/>
            <person name="Lombard V."/>
            <person name="Henrissat B."/>
            <person name="Knabe N."/>
            <person name="Kuees U."/>
            <person name="Lilly W.W."/>
            <person name="Lindquist E."/>
            <person name="Lucas S."/>
            <person name="Magnuson J.K."/>
            <person name="Piumi F."/>
            <person name="Raudaskoski M."/>
            <person name="Salamov A."/>
            <person name="Schmutz J."/>
            <person name="Schwarze F.W.M.R."/>
            <person name="vanKuyk P.A."/>
            <person name="Horton J.S."/>
            <person name="Grigoriev I.V."/>
            <person name="Woesten H.A.B."/>
        </authorList>
    </citation>
    <scope>NUCLEOTIDE SEQUENCE [LARGE SCALE GENOMIC DNA]</scope>
    <source>
        <strain evidence="2">H4-8 / FGSC 9210</strain>
    </source>
</reference>
<dbReference type="GeneID" id="9597507"/>
<dbReference type="OrthoDB" id="2977798at2759"/>
<dbReference type="InParanoid" id="D8PMN7"/>
<dbReference type="HOGENOM" id="CLU_2005221_0_0_1"/>
<dbReference type="AlphaFoldDB" id="D8PMN7"/>